<dbReference type="HOGENOM" id="CLU_1899924_0_0_1"/>
<name>M1CXM8_SOLTU</name>
<dbReference type="AlphaFoldDB" id="M1CXM8"/>
<dbReference type="Proteomes" id="UP000011115">
    <property type="component" value="Unassembled WGS sequence"/>
</dbReference>
<dbReference type="EnsemblPlants" id="PGSC0003DMT400076945">
    <property type="protein sequence ID" value="PGSC0003DMT400076945"/>
    <property type="gene ID" value="PGSC0003DMG400029929"/>
</dbReference>
<evidence type="ECO:0000313" key="2">
    <source>
        <dbReference type="EnsemblPlants" id="PGSC0003DMT400076945"/>
    </source>
</evidence>
<keyword evidence="3" id="KW-1185">Reference proteome</keyword>
<evidence type="ECO:0000256" key="1">
    <source>
        <dbReference type="SAM" id="MobiDB-lite"/>
    </source>
</evidence>
<dbReference type="STRING" id="4113.M1CXM8"/>
<dbReference type="InParanoid" id="M1CXM8"/>
<reference evidence="2" key="2">
    <citation type="submission" date="2015-06" db="UniProtKB">
        <authorList>
            <consortium name="EnsemblPlants"/>
        </authorList>
    </citation>
    <scope>IDENTIFICATION</scope>
    <source>
        <strain evidence="2">DM1-3 516 R44</strain>
    </source>
</reference>
<protein>
    <submittedName>
        <fullName evidence="2">ATP binding protein</fullName>
    </submittedName>
</protein>
<sequence>MSPSPISSPLNTSGSSTPISGGNGAIPFRHINQSVYLQEARTVPNSPYMNGSSYWDPDVLRGSPSGSHAFRELASVEYDALGKQFGRLATGELCNGQSALANRVSQQLLRDHVKLISSVDLNPCPPLGGRTGGT</sequence>
<dbReference type="OMA" id="HATMCPS"/>
<organism evidence="2 3">
    <name type="scientific">Solanum tuberosum</name>
    <name type="common">Potato</name>
    <dbReference type="NCBI Taxonomy" id="4113"/>
    <lineage>
        <taxon>Eukaryota</taxon>
        <taxon>Viridiplantae</taxon>
        <taxon>Streptophyta</taxon>
        <taxon>Embryophyta</taxon>
        <taxon>Tracheophyta</taxon>
        <taxon>Spermatophyta</taxon>
        <taxon>Magnoliopsida</taxon>
        <taxon>eudicotyledons</taxon>
        <taxon>Gunneridae</taxon>
        <taxon>Pentapetalae</taxon>
        <taxon>asterids</taxon>
        <taxon>lamiids</taxon>
        <taxon>Solanales</taxon>
        <taxon>Solanaceae</taxon>
        <taxon>Solanoideae</taxon>
        <taxon>Solaneae</taxon>
        <taxon>Solanum</taxon>
    </lineage>
</organism>
<reference evidence="3" key="1">
    <citation type="journal article" date="2011" name="Nature">
        <title>Genome sequence and analysis of the tuber crop potato.</title>
        <authorList>
            <consortium name="The Potato Genome Sequencing Consortium"/>
        </authorList>
    </citation>
    <scope>NUCLEOTIDE SEQUENCE [LARGE SCALE GENOMIC DNA]</scope>
    <source>
        <strain evidence="3">cv. DM1-3 516 R44</strain>
    </source>
</reference>
<feature type="region of interest" description="Disordered" evidence="1">
    <location>
        <begin position="1"/>
        <end position="24"/>
    </location>
</feature>
<proteinExistence type="predicted"/>
<accession>M1CXM8</accession>
<dbReference type="eggNOG" id="KOG0198">
    <property type="taxonomic scope" value="Eukaryota"/>
</dbReference>
<dbReference type="PaxDb" id="4113-PGSC0003DMT400076945"/>
<dbReference type="Gramene" id="PGSC0003DMT400076945">
    <property type="protein sequence ID" value="PGSC0003DMT400076945"/>
    <property type="gene ID" value="PGSC0003DMG400029929"/>
</dbReference>
<evidence type="ECO:0000313" key="3">
    <source>
        <dbReference type="Proteomes" id="UP000011115"/>
    </source>
</evidence>
<feature type="compositionally biased region" description="Polar residues" evidence="1">
    <location>
        <begin position="1"/>
        <end position="20"/>
    </location>
</feature>